<organism evidence="2 3">
    <name type="scientific">Methanospirillum stamsii</name>
    <dbReference type="NCBI Taxonomy" id="1277351"/>
    <lineage>
        <taxon>Archaea</taxon>
        <taxon>Methanobacteriati</taxon>
        <taxon>Methanobacteriota</taxon>
        <taxon>Stenosarchaea group</taxon>
        <taxon>Methanomicrobia</taxon>
        <taxon>Methanomicrobiales</taxon>
        <taxon>Methanospirillaceae</taxon>
        <taxon>Methanospirillum</taxon>
    </lineage>
</organism>
<dbReference type="InterPro" id="IPR002805">
    <property type="entry name" value="Nict_dMeBzImd_PRibTrfase_arc"/>
</dbReference>
<evidence type="ECO:0000256" key="1">
    <source>
        <dbReference type="HAMAP-Rule" id="MF_01086"/>
    </source>
</evidence>
<dbReference type="HAMAP" id="MF_01086">
    <property type="entry name" value="UPF0284"/>
    <property type="match status" value="1"/>
</dbReference>
<evidence type="ECO:0000313" key="2">
    <source>
        <dbReference type="EMBL" id="PWR70761.1"/>
    </source>
</evidence>
<dbReference type="GO" id="GO:0008939">
    <property type="term" value="F:nicotinate-nucleotide-dimethylbenzimidazole phosphoribosyltransferase activity"/>
    <property type="evidence" value="ECO:0007669"/>
    <property type="project" value="InterPro"/>
</dbReference>
<dbReference type="NCBIfam" id="TIGR00303">
    <property type="entry name" value="nicotinate mononucleotide-dependent phosphoribosyltransferase CobT"/>
    <property type="match status" value="1"/>
</dbReference>
<dbReference type="CDD" id="cd02439">
    <property type="entry name" value="DMB-PRT_CobT"/>
    <property type="match status" value="1"/>
</dbReference>
<dbReference type="RefSeq" id="WP_109941895.1">
    <property type="nucleotide sequence ID" value="NZ_CP176366.1"/>
</dbReference>
<evidence type="ECO:0000313" key="3">
    <source>
        <dbReference type="Proteomes" id="UP000245934"/>
    </source>
</evidence>
<comment type="caution">
    <text evidence="2">The sequence shown here is derived from an EMBL/GenBank/DDBJ whole genome shotgun (WGS) entry which is preliminary data.</text>
</comment>
<proteinExistence type="inferred from homology"/>
<protein>
    <recommendedName>
        <fullName evidence="1">UPF0284 protein DLD82_14785</fullName>
    </recommendedName>
</protein>
<name>A0A2V2N5H1_9EURY</name>
<dbReference type="InterPro" id="IPR036087">
    <property type="entry name" value="Nict_dMeBzImd_PRibTrfase_sf"/>
</dbReference>
<accession>A0A2V2N5H1</accession>
<dbReference type="InterPro" id="IPR003200">
    <property type="entry name" value="Nict_dMeBzImd_PRibTrfase"/>
</dbReference>
<dbReference type="SUPFAM" id="SSF52733">
    <property type="entry name" value="Nicotinate mononucleotide:5,6-dimethylbenzimidazole phosphoribosyltransferase (CobT)"/>
    <property type="match status" value="1"/>
</dbReference>
<dbReference type="GeneID" id="97608159"/>
<sequence length="335" mass="35022">MVFLSRPTKFQPKRPLFVGILANTMLSTVPGLSGAGPSPEGSLLVPILDAELIWNGRITSSDATPNTSTGCPTPATITRAVMGLTGLTPLFINAGLVHRPTIPVLEIPSNAGNDPRKGPSVPDAIRLYHEGVRIGSLLSSHDLLVIGECVPGGTTTALCVLRALGYDARVSSASIKNPDSMKEKVCSDVLNRIGKIPDNPLEVIHEAGDPMMAVTAGIVEGFPGTVLLAGGTQMLAVTAIISALGKQIPEVVTTVYVRDDPNASCDKTARDIGTPITYVDPGFGEIGHSGLVRYCIGEVKEGMGCGGAMMLGNLMNHSPEEITQAILSFISEYSP</sequence>
<dbReference type="NCBIfam" id="NF003372">
    <property type="entry name" value="PRK04447.1-5"/>
    <property type="match status" value="1"/>
</dbReference>
<dbReference type="Proteomes" id="UP000245934">
    <property type="component" value="Unassembled WGS sequence"/>
</dbReference>
<gene>
    <name evidence="2" type="ORF">DLD82_14785</name>
</gene>
<dbReference type="PANTHER" id="PTHR38811:SF1">
    <property type="entry name" value="UPF0284 PROTEIN SLL1500"/>
    <property type="match status" value="1"/>
</dbReference>
<dbReference type="Gene3D" id="3.40.50.10210">
    <property type="match status" value="1"/>
</dbReference>
<dbReference type="AlphaFoldDB" id="A0A2V2N5H1"/>
<comment type="similarity">
    <text evidence="1">Belongs to the UPF0284 family.</text>
</comment>
<reference evidence="2 3" key="1">
    <citation type="submission" date="2018-05" db="EMBL/GenBank/DDBJ databases">
        <title>Draft genome of Methanospirillum stamsii Pt1.</title>
        <authorList>
            <person name="Dueholm M.S."/>
            <person name="Nielsen P.H."/>
            <person name="Bakmann L.F."/>
            <person name="Otzen D.E."/>
        </authorList>
    </citation>
    <scope>NUCLEOTIDE SEQUENCE [LARGE SCALE GENOMIC DNA]</scope>
    <source>
        <strain evidence="2 3">Pt1</strain>
    </source>
</reference>
<dbReference type="OrthoDB" id="9136at2157"/>
<dbReference type="PANTHER" id="PTHR38811">
    <property type="match status" value="1"/>
</dbReference>
<keyword evidence="3" id="KW-1185">Reference proteome</keyword>
<dbReference type="EMBL" id="QGMZ01000039">
    <property type="protein sequence ID" value="PWR70761.1"/>
    <property type="molecule type" value="Genomic_DNA"/>
</dbReference>